<sequence length="47" mass="5299">MLSLLTIIHVIPIYFSELNRERIPLSLWPIKSIKVGSDSHIVLVSGL</sequence>
<dbReference type="AlphaFoldDB" id="A0A0E9VDJ8"/>
<reference evidence="1" key="1">
    <citation type="submission" date="2014-11" db="EMBL/GenBank/DDBJ databases">
        <authorList>
            <person name="Amaro Gonzalez C."/>
        </authorList>
    </citation>
    <scope>NUCLEOTIDE SEQUENCE</scope>
</reference>
<proteinExistence type="predicted"/>
<evidence type="ECO:0000313" key="1">
    <source>
        <dbReference type="EMBL" id="JAH76132.1"/>
    </source>
</evidence>
<protein>
    <submittedName>
        <fullName evidence="1">Uncharacterized protein</fullName>
    </submittedName>
</protein>
<organism evidence="1">
    <name type="scientific">Anguilla anguilla</name>
    <name type="common">European freshwater eel</name>
    <name type="synonym">Muraena anguilla</name>
    <dbReference type="NCBI Taxonomy" id="7936"/>
    <lineage>
        <taxon>Eukaryota</taxon>
        <taxon>Metazoa</taxon>
        <taxon>Chordata</taxon>
        <taxon>Craniata</taxon>
        <taxon>Vertebrata</taxon>
        <taxon>Euteleostomi</taxon>
        <taxon>Actinopterygii</taxon>
        <taxon>Neopterygii</taxon>
        <taxon>Teleostei</taxon>
        <taxon>Anguilliformes</taxon>
        <taxon>Anguillidae</taxon>
        <taxon>Anguilla</taxon>
    </lineage>
</organism>
<reference evidence="1" key="2">
    <citation type="journal article" date="2015" name="Fish Shellfish Immunol.">
        <title>Early steps in the European eel (Anguilla anguilla)-Vibrio vulnificus interaction in the gills: Role of the RtxA13 toxin.</title>
        <authorList>
            <person name="Callol A."/>
            <person name="Pajuelo D."/>
            <person name="Ebbesson L."/>
            <person name="Teles M."/>
            <person name="MacKenzie S."/>
            <person name="Amaro C."/>
        </authorList>
    </citation>
    <scope>NUCLEOTIDE SEQUENCE</scope>
</reference>
<name>A0A0E9VDJ8_ANGAN</name>
<dbReference type="EMBL" id="GBXM01032445">
    <property type="protein sequence ID" value="JAH76132.1"/>
    <property type="molecule type" value="Transcribed_RNA"/>
</dbReference>
<accession>A0A0E9VDJ8</accession>